<accession>A0ABY2WYW9</accession>
<keyword evidence="4" id="KW-1185">Reference proteome</keyword>
<gene>
    <name evidence="3" type="ORF">FGK63_11355</name>
</gene>
<dbReference type="EMBL" id="VCPD01000003">
    <property type="protein sequence ID" value="TMV08036.1"/>
    <property type="molecule type" value="Genomic_DNA"/>
</dbReference>
<evidence type="ECO:0000259" key="2">
    <source>
        <dbReference type="Pfam" id="PF07811"/>
    </source>
</evidence>
<comment type="caution">
    <text evidence="3">The sequence shown here is derived from an EMBL/GenBank/DDBJ whole genome shotgun (WGS) entry which is preliminary data.</text>
</comment>
<feature type="domain" description="TadE-like" evidence="2">
    <location>
        <begin position="18"/>
        <end position="58"/>
    </location>
</feature>
<reference evidence="3 4" key="1">
    <citation type="submission" date="2019-05" db="EMBL/GenBank/DDBJ databases">
        <title>Ruegeria sp. nov., isolated from tidal flat.</title>
        <authorList>
            <person name="Kim W."/>
        </authorList>
    </citation>
    <scope>NUCLEOTIDE SEQUENCE [LARGE SCALE GENOMIC DNA]</scope>
    <source>
        <strain evidence="3 4">CAU 1488</strain>
    </source>
</reference>
<feature type="transmembrane region" description="Helical" evidence="1">
    <location>
        <begin position="21"/>
        <end position="46"/>
    </location>
</feature>
<name>A0ABY2WYW9_9RHOB</name>
<keyword evidence="1" id="KW-0472">Membrane</keyword>
<dbReference type="Proteomes" id="UP001193035">
    <property type="component" value="Unassembled WGS sequence"/>
</dbReference>
<evidence type="ECO:0000313" key="4">
    <source>
        <dbReference type="Proteomes" id="UP001193035"/>
    </source>
</evidence>
<dbReference type="InterPro" id="IPR012495">
    <property type="entry name" value="TadE-like_dom"/>
</dbReference>
<dbReference type="RefSeq" id="WP_138842229.1">
    <property type="nucleotide sequence ID" value="NZ_VCPD01000003.1"/>
</dbReference>
<evidence type="ECO:0000313" key="3">
    <source>
        <dbReference type="EMBL" id="TMV08036.1"/>
    </source>
</evidence>
<protein>
    <submittedName>
        <fullName evidence="3">Pilus assembly protein</fullName>
    </submittedName>
</protein>
<proteinExistence type="predicted"/>
<organism evidence="3 4">
    <name type="scientific">Ruegeria sediminis</name>
    <dbReference type="NCBI Taxonomy" id="2583820"/>
    <lineage>
        <taxon>Bacteria</taxon>
        <taxon>Pseudomonadati</taxon>
        <taxon>Pseudomonadota</taxon>
        <taxon>Alphaproteobacteria</taxon>
        <taxon>Rhodobacterales</taxon>
        <taxon>Roseobacteraceae</taxon>
        <taxon>Ruegeria</taxon>
    </lineage>
</organism>
<keyword evidence="1" id="KW-0812">Transmembrane</keyword>
<dbReference type="Pfam" id="PF07811">
    <property type="entry name" value="TadE"/>
    <property type="match status" value="1"/>
</dbReference>
<keyword evidence="1" id="KW-1133">Transmembrane helix</keyword>
<sequence>MIRHILKATRRFARKENGTATVEFVMVYPAIIALMLSGVELGFVVLHHAMLERAVDLTVRDIRLGTGTNPKHDELKDTICERAIFINDCKANLRLEMIRQDPFAAITIPEEPDCTDTSEEVKPVRTFVNGQSNELMVLRACAKINPIFPTSILGAQLSDNTDGQYALTATTAFVQEPL</sequence>
<evidence type="ECO:0000256" key="1">
    <source>
        <dbReference type="SAM" id="Phobius"/>
    </source>
</evidence>